<dbReference type="InterPro" id="IPR018392">
    <property type="entry name" value="LysM"/>
</dbReference>
<dbReference type="Pfam" id="PF01476">
    <property type="entry name" value="LysM"/>
    <property type="match status" value="1"/>
</dbReference>
<dbReference type="EMBL" id="CCBP010000338">
    <property type="protein sequence ID" value="CDO76111.1"/>
    <property type="molecule type" value="Genomic_DNA"/>
</dbReference>
<dbReference type="PANTHER" id="PTHR20932">
    <property type="entry name" value="LYSM AND PUTATIVE PEPTIDOGLYCAN-BINDING DOMAIN-CONTAINING PROTEIN"/>
    <property type="match status" value="1"/>
</dbReference>
<evidence type="ECO:0000313" key="4">
    <source>
        <dbReference type="Proteomes" id="UP000029665"/>
    </source>
</evidence>
<name>A0A060SPK3_PYCCI</name>
<dbReference type="PROSITE" id="PS51782">
    <property type="entry name" value="LYSM"/>
    <property type="match status" value="1"/>
</dbReference>
<reference evidence="3" key="1">
    <citation type="submission" date="2014-01" db="EMBL/GenBank/DDBJ databases">
        <title>The genome of the white-rot fungus Pycnoporus cinnabarinus: a basidiomycete model with a versatile arsenal for lignocellulosic biomass breakdown.</title>
        <authorList>
            <person name="Levasseur A."/>
            <person name="Lomascolo A."/>
            <person name="Ruiz-Duenas F.J."/>
            <person name="Uzan E."/>
            <person name="Piumi F."/>
            <person name="Kues U."/>
            <person name="Ram A.F.J."/>
            <person name="Murat C."/>
            <person name="Haon M."/>
            <person name="Benoit I."/>
            <person name="Arfi Y."/>
            <person name="Chevret D."/>
            <person name="Drula E."/>
            <person name="Kwon M.J."/>
            <person name="Gouret P."/>
            <person name="Lesage-Meessen L."/>
            <person name="Lombard V."/>
            <person name="Mariette J."/>
            <person name="Noirot C."/>
            <person name="Park J."/>
            <person name="Patyshakuliyeva A."/>
            <person name="Wieneger R.A.B."/>
            <person name="Wosten H.A.B."/>
            <person name="Martin F."/>
            <person name="Coutinho P.M."/>
            <person name="de Vries R."/>
            <person name="Martinez A.T."/>
            <person name="Klopp C."/>
            <person name="Pontarotti P."/>
            <person name="Henrissat B."/>
            <person name="Record E."/>
        </authorList>
    </citation>
    <scope>NUCLEOTIDE SEQUENCE [LARGE SCALE GENOMIC DNA]</scope>
    <source>
        <strain evidence="3">BRFM137</strain>
    </source>
</reference>
<dbReference type="SUPFAM" id="SSF54106">
    <property type="entry name" value="LysM domain"/>
    <property type="match status" value="1"/>
</dbReference>
<accession>A0A060SPK3</accession>
<gene>
    <name evidence="3" type="ORF">BN946_scf184876.g4</name>
</gene>
<feature type="compositionally biased region" description="Basic and acidic residues" evidence="1">
    <location>
        <begin position="24"/>
        <end position="33"/>
    </location>
</feature>
<dbReference type="AlphaFoldDB" id="A0A060SPK3"/>
<feature type="region of interest" description="Disordered" evidence="1">
    <location>
        <begin position="1"/>
        <end position="34"/>
    </location>
</feature>
<evidence type="ECO:0000313" key="3">
    <source>
        <dbReference type="EMBL" id="CDO76111.1"/>
    </source>
</evidence>
<feature type="region of interest" description="Disordered" evidence="1">
    <location>
        <begin position="177"/>
        <end position="199"/>
    </location>
</feature>
<evidence type="ECO:0000256" key="1">
    <source>
        <dbReference type="SAM" id="MobiDB-lite"/>
    </source>
</evidence>
<feature type="region of interest" description="Disordered" evidence="1">
    <location>
        <begin position="113"/>
        <end position="135"/>
    </location>
</feature>
<dbReference type="InterPro" id="IPR036779">
    <property type="entry name" value="LysM_dom_sf"/>
</dbReference>
<dbReference type="Gene3D" id="3.10.350.10">
    <property type="entry name" value="LysM domain"/>
    <property type="match status" value="1"/>
</dbReference>
<feature type="compositionally biased region" description="Basic residues" evidence="1">
    <location>
        <begin position="346"/>
        <end position="364"/>
    </location>
</feature>
<sequence>MKRMLSHNDALDVAGARDLSPQEEGGRHTKSESQDQEMLVVLHQIQPTDSLPGVALKYGISLAELRRANQLWASDPIHLREMLYIPVDKARNVQHLRSMDGVITTNAGSSRLGNLDTQTMDGLPSSKPAADDAKDAEKYTLRRVPASQLAFFPPPTNRTSLSRSTASSAVNPLLSQTLPARRAASNRPPIPGFPRPQQEAPLKNVIDLFSTSLHATANHLRAYAQSQSSLFSSPRPVKLSQSLASRLSIDSTSASATASSEEGDWEHEMESLGRGGRPSGGESIQPNGRRAGKERERATLRARKVRSASPEEKDSLELDSAPFAGFVDCHASTGLDGASASTHSSPSKHHRRSSSSRSQPRSHSRLGSSSSSVNGHRKVVPYMALEDEAGALGGRRRVGAVTATGRGEDGAAGAVPGDAPPGAAEANAVERVVAPRLVDARSKLQRLSPSVP</sequence>
<comment type="caution">
    <text evidence="3">The sequence shown here is derived from an EMBL/GenBank/DDBJ whole genome shotgun (WGS) entry which is preliminary data.</text>
</comment>
<dbReference type="OrthoDB" id="2107166at2759"/>
<dbReference type="Proteomes" id="UP000029665">
    <property type="component" value="Unassembled WGS sequence"/>
</dbReference>
<dbReference type="PANTHER" id="PTHR20932:SF8">
    <property type="entry name" value="LD22649P"/>
    <property type="match status" value="1"/>
</dbReference>
<organism evidence="3 4">
    <name type="scientific">Pycnoporus cinnabarinus</name>
    <name type="common">Cinnabar-red polypore</name>
    <name type="synonym">Trametes cinnabarina</name>
    <dbReference type="NCBI Taxonomy" id="5643"/>
    <lineage>
        <taxon>Eukaryota</taxon>
        <taxon>Fungi</taxon>
        <taxon>Dikarya</taxon>
        <taxon>Basidiomycota</taxon>
        <taxon>Agaricomycotina</taxon>
        <taxon>Agaricomycetes</taxon>
        <taxon>Polyporales</taxon>
        <taxon>Polyporaceae</taxon>
        <taxon>Trametes</taxon>
    </lineage>
</organism>
<dbReference type="InterPro" id="IPR045030">
    <property type="entry name" value="LYSM1-4"/>
</dbReference>
<feature type="region of interest" description="Disordered" evidence="1">
    <location>
        <begin position="246"/>
        <end position="381"/>
    </location>
</feature>
<evidence type="ECO:0000259" key="2">
    <source>
        <dbReference type="PROSITE" id="PS51782"/>
    </source>
</evidence>
<dbReference type="CDD" id="cd00118">
    <property type="entry name" value="LysM"/>
    <property type="match status" value="1"/>
</dbReference>
<feature type="domain" description="LysM" evidence="2">
    <location>
        <begin position="41"/>
        <end position="85"/>
    </location>
</feature>
<keyword evidence="4" id="KW-1185">Reference proteome</keyword>
<proteinExistence type="predicted"/>
<feature type="compositionally biased region" description="Low complexity" evidence="1">
    <location>
        <begin position="251"/>
        <end position="260"/>
    </location>
</feature>
<protein>
    <recommendedName>
        <fullName evidence="2">LysM domain-containing protein</fullName>
    </recommendedName>
</protein>
<dbReference type="HOGENOM" id="CLU_605722_0_0_1"/>